<evidence type="ECO:0000259" key="2">
    <source>
        <dbReference type="Pfam" id="PF23451"/>
    </source>
</evidence>
<dbReference type="InterPro" id="IPR002744">
    <property type="entry name" value="MIP18-like"/>
</dbReference>
<dbReference type="Gene3D" id="3.30.300.130">
    <property type="entry name" value="Fe-S cluster assembly (FSCA)"/>
    <property type="match status" value="1"/>
</dbReference>
<evidence type="ECO:0000259" key="1">
    <source>
        <dbReference type="Pfam" id="PF01883"/>
    </source>
</evidence>
<reference evidence="3 4" key="1">
    <citation type="submission" date="2020-08" db="EMBL/GenBank/DDBJ databases">
        <title>Genomic Encyclopedia of Type Strains, Phase III (KMG-III): the genomes of soil and plant-associated and newly described type strains.</title>
        <authorList>
            <person name="Whitman W."/>
        </authorList>
    </citation>
    <scope>NUCLEOTIDE SEQUENCE [LARGE SCALE GENOMIC DNA]</scope>
    <source>
        <strain evidence="3 4">CECT 8577</strain>
    </source>
</reference>
<feature type="domain" description="PaaD zinc beta ribbon" evidence="2">
    <location>
        <begin position="131"/>
        <end position="179"/>
    </location>
</feature>
<organism evidence="3 4">
    <name type="scientific">Prauserella isguenensis</name>
    <dbReference type="NCBI Taxonomy" id="1470180"/>
    <lineage>
        <taxon>Bacteria</taxon>
        <taxon>Bacillati</taxon>
        <taxon>Actinomycetota</taxon>
        <taxon>Actinomycetes</taxon>
        <taxon>Pseudonocardiales</taxon>
        <taxon>Pseudonocardiaceae</taxon>
        <taxon>Prauserella</taxon>
    </lineage>
</organism>
<dbReference type="InterPro" id="IPR052339">
    <property type="entry name" value="Fe-S_Maturation_MIP18"/>
</dbReference>
<dbReference type="NCBIfam" id="TIGR02159">
    <property type="entry name" value="PA_CoA_Oxy4"/>
    <property type="match status" value="1"/>
</dbReference>
<accession>A0A839RZN4</accession>
<protein>
    <submittedName>
        <fullName evidence="3">Ring-1,2-phenylacetyl-CoA epoxidase subunit PaaD</fullName>
    </submittedName>
</protein>
<comment type="caution">
    <text evidence="3">The sequence shown here is derived from an EMBL/GenBank/DDBJ whole genome shotgun (WGS) entry which is preliminary data.</text>
</comment>
<name>A0A839RZN4_9PSEU</name>
<dbReference type="InterPro" id="IPR034904">
    <property type="entry name" value="FSCA_dom_sf"/>
</dbReference>
<sequence length="181" mass="19226">MVTARTDETTGAGVSTGTTVTAQEVAETVTDPELPMLTLADLGVLREVTETADGVTVSITPTYTGCPAMDTMRDDLVHALHRAGFGRVEVRTVLHPPWSTDWITARGRRRLAEAGIAPPGAAPQRGSGPVPVQLFPPQRRVSCPHCGGADTEPVSEFGPTACKALRRCPACSEPFEHVKEI</sequence>
<dbReference type="Pfam" id="PF23451">
    <property type="entry name" value="Zn_ribbon_PaaD"/>
    <property type="match status" value="1"/>
</dbReference>
<dbReference type="Proteomes" id="UP000550714">
    <property type="component" value="Unassembled WGS sequence"/>
</dbReference>
<dbReference type="AlphaFoldDB" id="A0A839RZN4"/>
<dbReference type="EMBL" id="JACHWU010000001">
    <property type="protein sequence ID" value="MBB3050514.1"/>
    <property type="molecule type" value="Genomic_DNA"/>
</dbReference>
<dbReference type="RefSeq" id="WP_183649894.1">
    <property type="nucleotide sequence ID" value="NZ_JACHWU010000001.1"/>
</dbReference>
<evidence type="ECO:0000313" key="4">
    <source>
        <dbReference type="Proteomes" id="UP000550714"/>
    </source>
</evidence>
<keyword evidence="4" id="KW-1185">Reference proteome</keyword>
<dbReference type="PANTHER" id="PTHR42831:SF3">
    <property type="entry name" value="1,2-PHENYLACETYL-COA EPOXIDASE, SUBUNIT D-RELATED"/>
    <property type="match status" value="1"/>
</dbReference>
<feature type="domain" description="MIP18 family-like" evidence="1">
    <location>
        <begin position="27"/>
        <end position="90"/>
    </location>
</feature>
<dbReference type="PANTHER" id="PTHR42831">
    <property type="entry name" value="FE-S PROTEIN MATURATION AUXILIARY FACTOR YITW"/>
    <property type="match status" value="1"/>
</dbReference>
<proteinExistence type="predicted"/>
<gene>
    <name evidence="3" type="ORF">FHS23_001509</name>
</gene>
<dbReference type="InterPro" id="IPR011883">
    <property type="entry name" value="PaaD-like"/>
</dbReference>
<dbReference type="SUPFAM" id="SSF117916">
    <property type="entry name" value="Fe-S cluster assembly (FSCA) domain-like"/>
    <property type="match status" value="1"/>
</dbReference>
<dbReference type="InterPro" id="IPR056572">
    <property type="entry name" value="Zn_ribbon_PaaD"/>
</dbReference>
<dbReference type="Pfam" id="PF01883">
    <property type="entry name" value="FeS_assembly_P"/>
    <property type="match status" value="1"/>
</dbReference>
<evidence type="ECO:0000313" key="3">
    <source>
        <dbReference type="EMBL" id="MBB3050514.1"/>
    </source>
</evidence>